<proteinExistence type="predicted"/>
<reference evidence="1" key="1">
    <citation type="journal article" date="2020" name="Cell">
        <title>Large-Scale Comparative Analyses of Tick Genomes Elucidate Their Genetic Diversity and Vector Capacities.</title>
        <authorList>
            <consortium name="Tick Genome and Microbiome Consortium (TIGMIC)"/>
            <person name="Jia N."/>
            <person name="Wang J."/>
            <person name="Shi W."/>
            <person name="Du L."/>
            <person name="Sun Y."/>
            <person name="Zhan W."/>
            <person name="Jiang J.F."/>
            <person name="Wang Q."/>
            <person name="Zhang B."/>
            <person name="Ji P."/>
            <person name="Bell-Sakyi L."/>
            <person name="Cui X.M."/>
            <person name="Yuan T.T."/>
            <person name="Jiang B.G."/>
            <person name="Yang W.F."/>
            <person name="Lam T.T."/>
            <person name="Chang Q.C."/>
            <person name="Ding S.J."/>
            <person name="Wang X.J."/>
            <person name="Zhu J.G."/>
            <person name="Ruan X.D."/>
            <person name="Zhao L."/>
            <person name="Wei J.T."/>
            <person name="Ye R.Z."/>
            <person name="Que T.C."/>
            <person name="Du C.H."/>
            <person name="Zhou Y.H."/>
            <person name="Cheng J.X."/>
            <person name="Dai P.F."/>
            <person name="Guo W.B."/>
            <person name="Han X.H."/>
            <person name="Huang E.J."/>
            <person name="Li L.F."/>
            <person name="Wei W."/>
            <person name="Gao Y.C."/>
            <person name="Liu J.Z."/>
            <person name="Shao H.Z."/>
            <person name="Wang X."/>
            <person name="Wang C.C."/>
            <person name="Yang T.C."/>
            <person name="Huo Q.B."/>
            <person name="Li W."/>
            <person name="Chen H.Y."/>
            <person name="Chen S.E."/>
            <person name="Zhou L.G."/>
            <person name="Ni X.B."/>
            <person name="Tian J.H."/>
            <person name="Sheng Y."/>
            <person name="Liu T."/>
            <person name="Pan Y.S."/>
            <person name="Xia L.Y."/>
            <person name="Li J."/>
            <person name="Zhao F."/>
            <person name="Cao W.C."/>
        </authorList>
    </citation>
    <scope>NUCLEOTIDE SEQUENCE</scope>
    <source>
        <strain evidence="1">Rsan-2018</strain>
    </source>
</reference>
<gene>
    <name evidence="1" type="ORF">HPB52_021993</name>
</gene>
<comment type="caution">
    <text evidence="1">The sequence shown here is derived from an EMBL/GenBank/DDBJ whole genome shotgun (WGS) entry which is preliminary data.</text>
</comment>
<evidence type="ECO:0000313" key="1">
    <source>
        <dbReference type="EMBL" id="KAH7969813.1"/>
    </source>
</evidence>
<evidence type="ECO:0000313" key="2">
    <source>
        <dbReference type="Proteomes" id="UP000821837"/>
    </source>
</evidence>
<name>A0A9D4Q8F2_RHISA</name>
<reference evidence="1" key="2">
    <citation type="submission" date="2021-09" db="EMBL/GenBank/DDBJ databases">
        <authorList>
            <person name="Jia N."/>
            <person name="Wang J."/>
            <person name="Shi W."/>
            <person name="Du L."/>
            <person name="Sun Y."/>
            <person name="Zhan W."/>
            <person name="Jiang J."/>
            <person name="Wang Q."/>
            <person name="Zhang B."/>
            <person name="Ji P."/>
            <person name="Sakyi L.B."/>
            <person name="Cui X."/>
            <person name="Yuan T."/>
            <person name="Jiang B."/>
            <person name="Yang W."/>
            <person name="Lam T.T.-Y."/>
            <person name="Chang Q."/>
            <person name="Ding S."/>
            <person name="Wang X."/>
            <person name="Zhu J."/>
            <person name="Ruan X."/>
            <person name="Zhao L."/>
            <person name="Wei J."/>
            <person name="Que T."/>
            <person name="Du C."/>
            <person name="Cheng J."/>
            <person name="Dai P."/>
            <person name="Han X."/>
            <person name="Huang E."/>
            <person name="Gao Y."/>
            <person name="Liu J."/>
            <person name="Shao H."/>
            <person name="Ye R."/>
            <person name="Li L."/>
            <person name="Wei W."/>
            <person name="Wang X."/>
            <person name="Wang C."/>
            <person name="Huo Q."/>
            <person name="Li W."/>
            <person name="Guo W."/>
            <person name="Chen H."/>
            <person name="Chen S."/>
            <person name="Zhou L."/>
            <person name="Zhou L."/>
            <person name="Ni X."/>
            <person name="Tian J."/>
            <person name="Zhou Y."/>
            <person name="Sheng Y."/>
            <person name="Liu T."/>
            <person name="Pan Y."/>
            <person name="Xia L."/>
            <person name="Li J."/>
            <person name="Zhao F."/>
            <person name="Cao W."/>
        </authorList>
    </citation>
    <scope>NUCLEOTIDE SEQUENCE</scope>
    <source>
        <strain evidence="1">Rsan-2018</strain>
        <tissue evidence="1">Larvae</tissue>
    </source>
</reference>
<dbReference type="Proteomes" id="UP000821837">
    <property type="component" value="Unassembled WGS sequence"/>
</dbReference>
<keyword evidence="2" id="KW-1185">Reference proteome</keyword>
<sequence>MDFADIIKPEFSLAVRWGSPNSPFAQTCEFGAFLDESLRDRSVCGLLRVDIQAHLFSDDKQLTFQRAVDRATALEAALVNATATHSKPGSVFEVHQLPTKESTKCSRCN</sequence>
<accession>A0A9D4Q8F2</accession>
<dbReference type="AlphaFoldDB" id="A0A9D4Q8F2"/>
<organism evidence="1 2">
    <name type="scientific">Rhipicephalus sanguineus</name>
    <name type="common">Brown dog tick</name>
    <name type="synonym">Ixodes sanguineus</name>
    <dbReference type="NCBI Taxonomy" id="34632"/>
    <lineage>
        <taxon>Eukaryota</taxon>
        <taxon>Metazoa</taxon>
        <taxon>Ecdysozoa</taxon>
        <taxon>Arthropoda</taxon>
        <taxon>Chelicerata</taxon>
        <taxon>Arachnida</taxon>
        <taxon>Acari</taxon>
        <taxon>Parasitiformes</taxon>
        <taxon>Ixodida</taxon>
        <taxon>Ixodoidea</taxon>
        <taxon>Ixodidae</taxon>
        <taxon>Rhipicephalinae</taxon>
        <taxon>Rhipicephalus</taxon>
        <taxon>Rhipicephalus</taxon>
    </lineage>
</organism>
<dbReference type="EMBL" id="JABSTV010001248">
    <property type="protein sequence ID" value="KAH7969813.1"/>
    <property type="molecule type" value="Genomic_DNA"/>
</dbReference>
<dbReference type="VEuPathDB" id="VectorBase:RSAN_042488"/>
<protein>
    <submittedName>
        <fullName evidence="1">Uncharacterized protein</fullName>
    </submittedName>
</protein>